<proteinExistence type="predicted"/>
<dbReference type="InterPro" id="IPR041510">
    <property type="entry name" value="DUF5523"/>
</dbReference>
<feature type="domain" description="C2" evidence="3">
    <location>
        <begin position="1202"/>
        <end position="1353"/>
    </location>
</feature>
<dbReference type="GO" id="GO:1904491">
    <property type="term" value="P:protein localization to ciliary transition zone"/>
    <property type="evidence" value="ECO:0007669"/>
    <property type="project" value="TreeGrafter"/>
</dbReference>
<dbReference type="InterPro" id="IPR052434">
    <property type="entry name" value="Tectonic-like_complex_comp"/>
</dbReference>
<name>A0A4E0S0T0_FASHE</name>
<accession>A0A4E0S0T0</accession>
<dbReference type="Pfam" id="PF24656">
    <property type="entry name" value="CEPT76_peptidase"/>
    <property type="match status" value="1"/>
</dbReference>
<feature type="compositionally biased region" description="Basic and acidic residues" evidence="2">
    <location>
        <begin position="63"/>
        <end position="72"/>
    </location>
</feature>
<evidence type="ECO:0000259" key="3">
    <source>
        <dbReference type="PROSITE" id="PS50004"/>
    </source>
</evidence>
<feature type="compositionally biased region" description="Polar residues" evidence="2">
    <location>
        <begin position="100"/>
        <end position="109"/>
    </location>
</feature>
<feature type="compositionally biased region" description="Basic and acidic residues" evidence="2">
    <location>
        <begin position="231"/>
        <end position="267"/>
    </location>
</feature>
<feature type="region of interest" description="Disordered" evidence="2">
    <location>
        <begin position="36"/>
        <end position="161"/>
    </location>
</feature>
<dbReference type="Pfam" id="PF17661">
    <property type="entry name" value="DUF5523"/>
    <property type="match status" value="1"/>
</dbReference>
<dbReference type="InterPro" id="IPR035892">
    <property type="entry name" value="C2_domain_sf"/>
</dbReference>
<evidence type="ECO:0000256" key="1">
    <source>
        <dbReference type="SAM" id="Coils"/>
    </source>
</evidence>
<dbReference type="SMART" id="SM00239">
    <property type="entry name" value="C2"/>
    <property type="match status" value="1"/>
</dbReference>
<keyword evidence="5" id="KW-1185">Reference proteome</keyword>
<dbReference type="InterPro" id="IPR000008">
    <property type="entry name" value="C2_dom"/>
</dbReference>
<dbReference type="GO" id="GO:1905515">
    <property type="term" value="P:non-motile cilium assembly"/>
    <property type="evidence" value="ECO:0007669"/>
    <property type="project" value="TreeGrafter"/>
</dbReference>
<dbReference type="InterPro" id="IPR028928">
    <property type="entry name" value="CC2D2AN-C2"/>
</dbReference>
<feature type="compositionally biased region" description="Basic and acidic residues" evidence="2">
    <location>
        <begin position="83"/>
        <end position="96"/>
    </location>
</feature>
<dbReference type="SUPFAM" id="SSF49562">
    <property type="entry name" value="C2 domain (Calcium/lipid-binding domain, CaLB)"/>
    <property type="match status" value="1"/>
</dbReference>
<reference evidence="4" key="1">
    <citation type="submission" date="2019-03" db="EMBL/GenBank/DDBJ databases">
        <title>Improved annotation for the trematode Fasciola hepatica.</title>
        <authorList>
            <person name="Choi Y.-J."/>
            <person name="Martin J."/>
            <person name="Mitreva M."/>
        </authorList>
    </citation>
    <scope>NUCLEOTIDE SEQUENCE [LARGE SCALE GENOMIC DNA]</scope>
</reference>
<feature type="compositionally biased region" description="Basic and acidic residues" evidence="2">
    <location>
        <begin position="36"/>
        <end position="52"/>
    </location>
</feature>
<dbReference type="InterPro" id="IPR056290">
    <property type="entry name" value="CEPT76/DRC7_peptidase-like_dom"/>
</dbReference>
<evidence type="ECO:0000313" key="5">
    <source>
        <dbReference type="Proteomes" id="UP000230066"/>
    </source>
</evidence>
<dbReference type="PANTHER" id="PTHR20837">
    <property type="entry name" value="CENTROSOMAL PROTEIN-RELATED"/>
    <property type="match status" value="1"/>
</dbReference>
<sequence length="1841" mass="209132">MDEIDKTIKEFKRASEADVEETRRLTIDLTEIHLSRQQELERSFRSSSRGELDAPLQTVLQSVEERPTETRRPSRKLPAVDSVQKDGTSKTDRFVEETVESQAATTNVRSAARPRKQPVARFSKTGESIEISASSDVRSKRHSRISIAPPDSQRKTSDGFTLSRPSVTVRELLHTHVQGSETDAKNLVSRLSWSSLHNLDQVDESIQQEFFAYQWASDENISQLGGEETDTTEKQDKHKLSQPDVRRKSQMFKERGGKGDGDRKEDDPTTFEVLDETTKLIPTVDSVLKTRTDFLTVGRANWPSRNSRIDVEAGFLYYPSTDETPLNVKIGSNEPHYLDEEGLYVGRPPLVVAANLRRLENRIVQESKSEAGLIRVITEQPVSGETTEGPEIEEKRTAKIRPWFNEDGNFALQPSPLRSVPQRPPVWDEQFNPLPSEFQVDYIPPMTTEMTFRYLALENKNSAPWKSMSWGNGGHTLTRRRHTGVGVITGVPECRLDVEIQQVVFDFHPLYTWEHVHAQNLRQVVMAYQTEMSRDQVNACIERLRALQRALGQLKQKRQSIGNANHENPAAIELDQKIEQYEQEISLIRRSRNHAEAVQRGLLASALRAWKRVKQARQLTGYTNTTVRLKITQELVDKNQEQNEWDKELDDIVEESRVLHEQKSKPLQQAYSEELAKYRAAKKRQATAMKRQRARESGKELDTEMNGATLAETEKEDARTLAEANLYKPPLPPAKFNAQTVRVQAEAQMVKSRRLPGEPKIAVSLSETTPVTLDSACPVPELLRRRDMSKYQYFVKLYFNHKYVEKTNLVSLSQDFTVNFAWTYPLHICHYPESILVKFFEKHGYRTREIAEFSLSPPELVSTDEHHPTEEQEQPAMLQRLGFTVTTAKQPTICVTGPEAQSKCAVGSPALALIESLDGYGEYQTLLTENGQLIASTTWGPFSGEVQAIGRPDRVNFSNVSSYGCAGPVKPYNRFEELGQSDRPVSLQSLFTSRLGEFISESDKNALSEIPLSKLDPNDPADARLLSLVQALSGSQLSLGDAVKSTGTDVTRPHLSLTTRAAGVNYFRLDPLIKEFEFCDEKTLDQSRRFRLLQLRQAGVPQFRSIAVPIASKYIPSDVFIDYEERRRKKITKDATGMKAYRLRHQVYVEKIKSQVSQRFQEALRQKSYREVVIEEKIPNFFFILPLLRRLTEARRPLKVKRVERRPVAAQNVQNTGLQLLLTVHAAYNLPTRKMTAGTDQLGTSRRGEPIRPLVEVSFQNHLCTTSTSEGNNPSWNAELQLPFNFKGKLTPLEAVNDSISINVYDEVVIETDEGRLTVEPNSTVQRIERRLLGGFEVPFSTVYLNGKIDGKVPLTVPLVLQGYDLYSDGHASAKPMLHVFMALEPSVHPPEPLETSFTCTEPPEVLSLVQEWRQKLIKSKTLDPNQFNPLVMNTDCKQVVMTRYLSALNPPSELLPGTDTGLSWNESVLRLARYVSLIPYESDVAYFRGLPDLWCTSDQFLGMVCGDEEEHAVLLACYLLHLDQLRQTSETDEQNAVSLRVYLCIGEAVPEGQTVYVLTSEERGDFLGSGRKWKLWNPLRGQSFSVNNANGPMRSIYGIASAQNVWANIQPKKQPWELDWDLTSKKSWLPLFPVRSTKRKRKREVASDERPPLATVQPTLLIYDQLDPREVENIKFELEASLRDALMVWRKNKITRINYEYISDLSRVLENLEKHNGCPYDGLNKVLDRISSKYEVYGFPMNFPYAEIPVILERVKAKGIHNLLGSDSELDFGDSVNPFRTPRSMGDSRSSNQGSLPRQSVQSSLNNLQFALAVYVKAYPGPVLSIWVYLAALWRRIHTL</sequence>
<dbReference type="PANTHER" id="PTHR20837:SF0">
    <property type="entry name" value="COILED-COIL AND C2 DOMAIN-CONTAINING PROTEIN 2A"/>
    <property type="match status" value="1"/>
</dbReference>
<dbReference type="PROSITE" id="PS50004">
    <property type="entry name" value="C2"/>
    <property type="match status" value="1"/>
</dbReference>
<keyword evidence="1" id="KW-0175">Coiled coil</keyword>
<comment type="caution">
    <text evidence="4">The sequence shown here is derived from an EMBL/GenBank/DDBJ whole genome shotgun (WGS) entry which is preliminary data.</text>
</comment>
<evidence type="ECO:0000256" key="2">
    <source>
        <dbReference type="SAM" id="MobiDB-lite"/>
    </source>
</evidence>
<dbReference type="Proteomes" id="UP000230066">
    <property type="component" value="Unassembled WGS sequence"/>
</dbReference>
<dbReference type="Pfam" id="PF15625">
    <property type="entry name" value="CC2D2AN-C2"/>
    <property type="match status" value="1"/>
</dbReference>
<dbReference type="EMBL" id="JXXN02001888">
    <property type="protein sequence ID" value="THD23890.1"/>
    <property type="molecule type" value="Genomic_DNA"/>
</dbReference>
<gene>
    <name evidence="4" type="ORF">D915_005508</name>
</gene>
<feature type="region of interest" description="Disordered" evidence="2">
    <location>
        <begin position="225"/>
        <end position="269"/>
    </location>
</feature>
<evidence type="ECO:0000313" key="4">
    <source>
        <dbReference type="EMBL" id="THD23890.1"/>
    </source>
</evidence>
<feature type="coiled-coil region" evidence="1">
    <location>
        <begin position="537"/>
        <end position="598"/>
    </location>
</feature>
<dbReference type="GO" id="GO:0035869">
    <property type="term" value="C:ciliary transition zone"/>
    <property type="evidence" value="ECO:0007669"/>
    <property type="project" value="TreeGrafter"/>
</dbReference>
<organism evidence="4 5">
    <name type="scientific">Fasciola hepatica</name>
    <name type="common">Liver fluke</name>
    <dbReference type="NCBI Taxonomy" id="6192"/>
    <lineage>
        <taxon>Eukaryota</taxon>
        <taxon>Metazoa</taxon>
        <taxon>Spiralia</taxon>
        <taxon>Lophotrochozoa</taxon>
        <taxon>Platyhelminthes</taxon>
        <taxon>Trematoda</taxon>
        <taxon>Digenea</taxon>
        <taxon>Plagiorchiida</taxon>
        <taxon>Echinostomata</taxon>
        <taxon>Echinostomatoidea</taxon>
        <taxon>Fasciolidae</taxon>
        <taxon>Fasciola</taxon>
    </lineage>
</organism>
<protein>
    <recommendedName>
        <fullName evidence="3">C2 domain-containing protein</fullName>
    </recommendedName>
</protein>
<dbReference type="Gene3D" id="2.60.40.150">
    <property type="entry name" value="C2 domain"/>
    <property type="match status" value="1"/>
</dbReference>